<evidence type="ECO:0000259" key="4">
    <source>
        <dbReference type="PROSITE" id="PS51118"/>
    </source>
</evidence>
<dbReference type="PROSITE" id="PS51118">
    <property type="entry name" value="HTH_HXLR"/>
    <property type="match status" value="1"/>
</dbReference>
<evidence type="ECO:0000256" key="2">
    <source>
        <dbReference type="ARBA" id="ARBA00023125"/>
    </source>
</evidence>
<sequence>MPDASLANTIALQKSRTESYQSQPTPLPATKAITLSCDAPCPIEQGMRLIGGKWKASILWHLQGEGLRFNEVCRQVPGASKKIVDARLKELEADGMISRHVLSDKPIAVAYRITPRGQSLLSILNQLKDWVMDDGK</sequence>
<dbReference type="InterPro" id="IPR036388">
    <property type="entry name" value="WH-like_DNA-bd_sf"/>
</dbReference>
<dbReference type="EMBL" id="JBHRTD010000018">
    <property type="protein sequence ID" value="MFC3140727.1"/>
    <property type="molecule type" value="Genomic_DNA"/>
</dbReference>
<proteinExistence type="predicted"/>
<evidence type="ECO:0000313" key="5">
    <source>
        <dbReference type="EMBL" id="MFC3140727.1"/>
    </source>
</evidence>
<evidence type="ECO:0000256" key="1">
    <source>
        <dbReference type="ARBA" id="ARBA00023015"/>
    </source>
</evidence>
<organism evidence="5 6">
    <name type="scientific">Shewanella submarina</name>
    <dbReference type="NCBI Taxonomy" id="2016376"/>
    <lineage>
        <taxon>Bacteria</taxon>
        <taxon>Pseudomonadati</taxon>
        <taxon>Pseudomonadota</taxon>
        <taxon>Gammaproteobacteria</taxon>
        <taxon>Alteromonadales</taxon>
        <taxon>Shewanellaceae</taxon>
        <taxon>Shewanella</taxon>
    </lineage>
</organism>
<dbReference type="PANTHER" id="PTHR33204">
    <property type="entry name" value="TRANSCRIPTIONAL REGULATOR, MARR FAMILY"/>
    <property type="match status" value="1"/>
</dbReference>
<accession>A0ABV7GNJ7</accession>
<keyword evidence="2" id="KW-0238">DNA-binding</keyword>
<gene>
    <name evidence="5" type="ORF">ACFOE0_21470</name>
</gene>
<dbReference type="Proteomes" id="UP001595621">
    <property type="component" value="Unassembled WGS sequence"/>
</dbReference>
<dbReference type="Gene3D" id="1.10.10.10">
    <property type="entry name" value="Winged helix-like DNA-binding domain superfamily/Winged helix DNA-binding domain"/>
    <property type="match status" value="1"/>
</dbReference>
<protein>
    <submittedName>
        <fullName evidence="5">Winged helix-turn-helix transcriptional regulator</fullName>
    </submittedName>
</protein>
<evidence type="ECO:0000256" key="3">
    <source>
        <dbReference type="ARBA" id="ARBA00023163"/>
    </source>
</evidence>
<keyword evidence="1" id="KW-0805">Transcription regulation</keyword>
<dbReference type="PANTHER" id="PTHR33204:SF29">
    <property type="entry name" value="TRANSCRIPTIONAL REGULATOR"/>
    <property type="match status" value="1"/>
</dbReference>
<feature type="domain" description="HTH hxlR-type" evidence="4">
    <location>
        <begin position="41"/>
        <end position="136"/>
    </location>
</feature>
<keyword evidence="3" id="KW-0804">Transcription</keyword>
<dbReference type="InterPro" id="IPR002577">
    <property type="entry name" value="HTH_HxlR"/>
</dbReference>
<name>A0ABV7GNJ7_9GAMM</name>
<dbReference type="Pfam" id="PF01638">
    <property type="entry name" value="HxlR"/>
    <property type="match status" value="1"/>
</dbReference>
<keyword evidence="6" id="KW-1185">Reference proteome</keyword>
<dbReference type="RefSeq" id="WP_248934577.1">
    <property type="nucleotide sequence ID" value="NZ_JAKILF010000001.1"/>
</dbReference>
<evidence type="ECO:0000313" key="6">
    <source>
        <dbReference type="Proteomes" id="UP001595621"/>
    </source>
</evidence>
<reference evidence="6" key="1">
    <citation type="journal article" date="2019" name="Int. J. Syst. Evol. Microbiol.">
        <title>The Global Catalogue of Microorganisms (GCM) 10K type strain sequencing project: providing services to taxonomists for standard genome sequencing and annotation.</title>
        <authorList>
            <consortium name="The Broad Institute Genomics Platform"/>
            <consortium name="The Broad Institute Genome Sequencing Center for Infectious Disease"/>
            <person name="Wu L."/>
            <person name="Ma J."/>
        </authorList>
    </citation>
    <scope>NUCLEOTIDE SEQUENCE [LARGE SCALE GENOMIC DNA]</scope>
    <source>
        <strain evidence="6">KCTC 52277</strain>
    </source>
</reference>
<comment type="caution">
    <text evidence="5">The sequence shown here is derived from an EMBL/GenBank/DDBJ whole genome shotgun (WGS) entry which is preliminary data.</text>
</comment>
<dbReference type="InterPro" id="IPR036390">
    <property type="entry name" value="WH_DNA-bd_sf"/>
</dbReference>
<dbReference type="SUPFAM" id="SSF46785">
    <property type="entry name" value="Winged helix' DNA-binding domain"/>
    <property type="match status" value="1"/>
</dbReference>